<accession>A0A2Z4ISA3</accession>
<name>A0A2Z4ISA3_9ACTN</name>
<evidence type="ECO:0000313" key="1">
    <source>
        <dbReference type="EMBL" id="AWW35508.1"/>
    </source>
</evidence>
<protein>
    <submittedName>
        <fullName evidence="1">Uncharacterized protein</fullName>
    </submittedName>
</protein>
<organism evidence="1 2">
    <name type="scientific">Streptomyces cadmiisoli</name>
    <dbReference type="NCBI Taxonomy" id="2184053"/>
    <lineage>
        <taxon>Bacteria</taxon>
        <taxon>Bacillati</taxon>
        <taxon>Actinomycetota</taxon>
        <taxon>Actinomycetes</taxon>
        <taxon>Kitasatosporales</taxon>
        <taxon>Streptomycetaceae</taxon>
        <taxon>Streptomyces</taxon>
        <taxon>Streptomyces aurantiacus group</taxon>
    </lineage>
</organism>
<dbReference type="AlphaFoldDB" id="A0A2Z4ISA3"/>
<evidence type="ECO:0000313" key="2">
    <source>
        <dbReference type="Proteomes" id="UP000249616"/>
    </source>
</evidence>
<reference evidence="1 2" key="1">
    <citation type="journal article" date="2019" name="Int. J. Syst. Evol. Microbiol.">
        <title>Streptomyces cadmiisoli sp. nov., a novel actinomycete isolated from cadmium-contaminated soil.</title>
        <authorList>
            <person name="Li K."/>
            <person name="Tang X."/>
            <person name="Zhao J."/>
            <person name="Guo Y."/>
            <person name="Tang Y."/>
            <person name="Gao J."/>
        </authorList>
    </citation>
    <scope>NUCLEOTIDE SEQUENCE [LARGE SCALE GENOMIC DNA]</scope>
    <source>
        <strain evidence="1 2">ZFG47</strain>
    </source>
</reference>
<proteinExistence type="predicted"/>
<gene>
    <name evidence="1" type="ORF">DN051_01505</name>
</gene>
<dbReference type="KEGG" id="scad:DN051_01505"/>
<dbReference type="EMBL" id="CP030073">
    <property type="protein sequence ID" value="AWW35508.1"/>
    <property type="molecule type" value="Genomic_DNA"/>
</dbReference>
<keyword evidence="2" id="KW-1185">Reference proteome</keyword>
<sequence length="133" mass="14498">MPMWDTLVVIVGFAVVVDPLLRRIRRLSQERRISRTVAALGTGGTVRIRCDARFRNAGGKRHRARLVVQAEGAFLSTVDGKVPNLELSTPAATVEVVNDLSMVLCNVDGRQLEVLLPAGEDRLLKAVGDVLAR</sequence>
<dbReference type="Proteomes" id="UP000249616">
    <property type="component" value="Chromosome"/>
</dbReference>